<dbReference type="AlphaFoldDB" id="A0AAW3JNG3"/>
<dbReference type="Proteomes" id="UP000050833">
    <property type="component" value="Unassembled WGS sequence"/>
</dbReference>
<organism evidence="2 3">
    <name type="scientific">Butyribacter intestini</name>
    <dbReference type="NCBI Taxonomy" id="1703332"/>
    <lineage>
        <taxon>Bacteria</taxon>
        <taxon>Bacillati</taxon>
        <taxon>Bacillota</taxon>
        <taxon>Clostridia</taxon>
        <taxon>Lachnospirales</taxon>
        <taxon>Lachnospiraceae</taxon>
        <taxon>Butyribacter</taxon>
    </lineage>
</organism>
<keyword evidence="3" id="KW-1185">Reference proteome</keyword>
<feature type="signal peptide" evidence="1">
    <location>
        <begin position="1"/>
        <end position="24"/>
    </location>
</feature>
<name>A0AAW3JNG3_9FIRM</name>
<evidence type="ECO:0008006" key="4">
    <source>
        <dbReference type="Google" id="ProtNLM"/>
    </source>
</evidence>
<feature type="chain" id="PRO_5043789249" description="DUF5626 domain-containing protein" evidence="1">
    <location>
        <begin position="25"/>
        <end position="143"/>
    </location>
</feature>
<evidence type="ECO:0000256" key="1">
    <source>
        <dbReference type="SAM" id="SignalP"/>
    </source>
</evidence>
<gene>
    <name evidence="2" type="ORF">APZ18_14400</name>
</gene>
<evidence type="ECO:0000313" key="2">
    <source>
        <dbReference type="EMBL" id="KQC84105.1"/>
    </source>
</evidence>
<accession>A0AAW3JNG3</accession>
<dbReference type="RefSeq" id="WP_055946318.1">
    <property type="nucleotide sequence ID" value="NZ_JAQDCV010000009.1"/>
</dbReference>
<proteinExistence type="predicted"/>
<reference evidence="2 3" key="1">
    <citation type="submission" date="2015-10" db="EMBL/GenBank/DDBJ databases">
        <title>Butyribacter intestini gen. nov., sp. nov., a butyric acid-producing bacterium of the family Lachnospiraceae isolated from the human faeces.</title>
        <authorList>
            <person name="Zou Y."/>
            <person name="Xue W."/>
            <person name="Luo G."/>
            <person name="Lv M."/>
        </authorList>
    </citation>
    <scope>NUCLEOTIDE SEQUENCE [LARGE SCALE GENOMIC DNA]</scope>
    <source>
        <strain evidence="2 3">TF01-11</strain>
    </source>
</reference>
<dbReference type="EMBL" id="LLKB01000007">
    <property type="protein sequence ID" value="KQC84105.1"/>
    <property type="molecule type" value="Genomic_DNA"/>
</dbReference>
<sequence length="143" mass="15889">MKNIKISVIMLAMLSMIFSVKAYAKTSNEGRNVGFVREYIKGNAYKQIVKGNKNVTNKSLNVTVTTMYKDDGSSSDYKYSIWRVVNISDGVLISNKTKVAQGIYTTIPLSRVTSTKKKLAINVKGNTSNLDAEITGTIYQFNK</sequence>
<protein>
    <recommendedName>
        <fullName evidence="4">DUF5626 domain-containing protein</fullName>
    </recommendedName>
</protein>
<keyword evidence="1" id="KW-0732">Signal</keyword>
<comment type="caution">
    <text evidence="2">The sequence shown here is derived from an EMBL/GenBank/DDBJ whole genome shotgun (WGS) entry which is preliminary data.</text>
</comment>
<evidence type="ECO:0000313" key="3">
    <source>
        <dbReference type="Proteomes" id="UP000050833"/>
    </source>
</evidence>